<keyword evidence="5" id="KW-1185">Reference proteome</keyword>
<dbReference type="AlphaFoldDB" id="A0A1Y2GDM0"/>
<dbReference type="InParanoid" id="A0A1Y2GDM0"/>
<proteinExistence type="predicted"/>
<dbReference type="InterPro" id="IPR003610">
    <property type="entry name" value="CBM5/12"/>
</dbReference>
<gene>
    <name evidence="4" type="ORF">BCR41DRAFT_424575</name>
</gene>
<dbReference type="PANTHER" id="PTHR47052">
    <property type="entry name" value="CONSERVED SERINE PROLINE-RICH PROTEIN (AFU_ORTHOLOGUE AFUA_2G01790)"/>
    <property type="match status" value="1"/>
</dbReference>
<dbReference type="InterPro" id="IPR036573">
    <property type="entry name" value="CBM_sf_5/12"/>
</dbReference>
<dbReference type="OrthoDB" id="270970at2759"/>
<dbReference type="SMART" id="SM00239">
    <property type="entry name" value="C2"/>
    <property type="match status" value="1"/>
</dbReference>
<dbReference type="STRING" id="64571.A0A1Y2GDM0"/>
<feature type="compositionally biased region" description="Basic and acidic residues" evidence="2">
    <location>
        <begin position="251"/>
        <end position="304"/>
    </location>
</feature>
<dbReference type="InterPro" id="IPR052981">
    <property type="entry name" value="Ingression_C2_domain"/>
</dbReference>
<dbReference type="InterPro" id="IPR000008">
    <property type="entry name" value="C2_dom"/>
</dbReference>
<evidence type="ECO:0000313" key="4">
    <source>
        <dbReference type="EMBL" id="ORZ07950.1"/>
    </source>
</evidence>
<dbReference type="GO" id="GO:0005975">
    <property type="term" value="P:carbohydrate metabolic process"/>
    <property type="evidence" value="ECO:0007669"/>
    <property type="project" value="InterPro"/>
</dbReference>
<protein>
    <submittedName>
        <fullName evidence="4">C2 domain-containing protein</fullName>
    </submittedName>
</protein>
<feature type="domain" description="C2" evidence="3">
    <location>
        <begin position="37"/>
        <end position="160"/>
    </location>
</feature>
<dbReference type="Pfam" id="PF00168">
    <property type="entry name" value="C2"/>
    <property type="match status" value="1"/>
</dbReference>
<dbReference type="GO" id="GO:0030246">
    <property type="term" value="F:carbohydrate binding"/>
    <property type="evidence" value="ECO:0007669"/>
    <property type="project" value="InterPro"/>
</dbReference>
<dbReference type="InterPro" id="IPR035892">
    <property type="entry name" value="C2_domain_sf"/>
</dbReference>
<organism evidence="4 5">
    <name type="scientific">Lobosporangium transversale</name>
    <dbReference type="NCBI Taxonomy" id="64571"/>
    <lineage>
        <taxon>Eukaryota</taxon>
        <taxon>Fungi</taxon>
        <taxon>Fungi incertae sedis</taxon>
        <taxon>Mucoromycota</taxon>
        <taxon>Mortierellomycotina</taxon>
        <taxon>Mortierellomycetes</taxon>
        <taxon>Mortierellales</taxon>
        <taxon>Mortierellaceae</taxon>
        <taxon>Lobosporangium</taxon>
    </lineage>
</organism>
<dbReference type="Pfam" id="PF02839">
    <property type="entry name" value="CBM_5_12"/>
    <property type="match status" value="1"/>
</dbReference>
<dbReference type="Proteomes" id="UP000193648">
    <property type="component" value="Unassembled WGS sequence"/>
</dbReference>
<dbReference type="Gene3D" id="2.10.10.20">
    <property type="entry name" value="Carbohydrate-binding module superfamily 5/12"/>
    <property type="match status" value="1"/>
</dbReference>
<comment type="caution">
    <text evidence="4">The sequence shown here is derived from an EMBL/GenBank/DDBJ whole genome shotgun (WGS) entry which is preliminary data.</text>
</comment>
<dbReference type="SUPFAM" id="SSF49562">
    <property type="entry name" value="C2 domain (Calcium/lipid-binding domain, CaLB)"/>
    <property type="match status" value="1"/>
</dbReference>
<dbReference type="SUPFAM" id="SSF51055">
    <property type="entry name" value="Carbohydrate binding domain"/>
    <property type="match status" value="1"/>
</dbReference>
<dbReference type="GO" id="GO:0005576">
    <property type="term" value="C:extracellular region"/>
    <property type="evidence" value="ECO:0007669"/>
    <property type="project" value="InterPro"/>
</dbReference>
<reference evidence="4 5" key="1">
    <citation type="submission" date="2016-07" db="EMBL/GenBank/DDBJ databases">
        <title>Pervasive Adenine N6-methylation of Active Genes in Fungi.</title>
        <authorList>
            <consortium name="DOE Joint Genome Institute"/>
            <person name="Mondo S.J."/>
            <person name="Dannebaum R.O."/>
            <person name="Kuo R.C."/>
            <person name="Labutti K."/>
            <person name="Haridas S."/>
            <person name="Kuo A."/>
            <person name="Salamov A."/>
            <person name="Ahrendt S.R."/>
            <person name="Lipzen A."/>
            <person name="Sullivan W."/>
            <person name="Andreopoulos W.B."/>
            <person name="Clum A."/>
            <person name="Lindquist E."/>
            <person name="Daum C."/>
            <person name="Ramamoorthy G.K."/>
            <person name="Gryganskyi A."/>
            <person name="Culley D."/>
            <person name="Magnuson J.K."/>
            <person name="James T.Y."/>
            <person name="O'Malley M.A."/>
            <person name="Stajich J.E."/>
            <person name="Spatafora J.W."/>
            <person name="Visel A."/>
            <person name="Grigoriev I.V."/>
        </authorList>
    </citation>
    <scope>NUCLEOTIDE SEQUENCE [LARGE SCALE GENOMIC DNA]</scope>
    <source>
        <strain evidence="4 5">NRRL 3116</strain>
    </source>
</reference>
<accession>A0A1Y2GDM0</accession>
<keyword evidence="1" id="KW-0378">Hydrolase</keyword>
<dbReference type="SMART" id="SM00495">
    <property type="entry name" value="ChtBD3"/>
    <property type="match status" value="1"/>
</dbReference>
<evidence type="ECO:0000256" key="2">
    <source>
        <dbReference type="SAM" id="MobiDB-lite"/>
    </source>
</evidence>
<sequence>MLSTTYSSSSSSTSSSTSVKQTVHVDGQVHVDRHVHVDGHVGSQVQFTKQCPYGGAPTLAITVHSATVLKDVEAFGKQDPYLRLSLDLDNAKSFQKTFVHKNAGKNPVWNQSFTLPLNGESELYIEIMDEETTADAVIAYAAIPINQVIHAAGGSFNGTFEVYTAGGKPNGTVDLTLTAYNVPGLQTTSVKNHNTSSATTSFVRGQSHINEIHQKRIRSIKNKEAMADAGMAVAGGLLAVAGGLLANKVSNDQRRQEQERKEAEYQKQVEREKFESERKRFEEERASFERAQVEEQTRLEREQIKISSSSSSSLERREEHYNSNHQDRSRCEHNSGNHCHDRHSCSCSCSHCHGSCDGGHSKKHGTRDWDPVGTYAAGDKVKYHGRDYICLQGHTSNPTWEPTQAHSLWRAD</sequence>
<name>A0A1Y2GDM0_9FUNG</name>
<dbReference type="RefSeq" id="XP_021878184.1">
    <property type="nucleotide sequence ID" value="XM_022030458.1"/>
</dbReference>
<evidence type="ECO:0000259" key="3">
    <source>
        <dbReference type="PROSITE" id="PS50004"/>
    </source>
</evidence>
<dbReference type="GeneID" id="33572300"/>
<dbReference type="GO" id="GO:0004553">
    <property type="term" value="F:hydrolase activity, hydrolyzing O-glycosyl compounds"/>
    <property type="evidence" value="ECO:0007669"/>
    <property type="project" value="InterPro"/>
</dbReference>
<dbReference type="PANTHER" id="PTHR47052:SF3">
    <property type="entry name" value="INGRESSION PROTEIN 1"/>
    <property type="match status" value="1"/>
</dbReference>
<feature type="region of interest" description="Disordered" evidence="2">
    <location>
        <begin position="1"/>
        <end position="22"/>
    </location>
</feature>
<feature type="compositionally biased region" description="Basic and acidic residues" evidence="2">
    <location>
        <begin position="314"/>
        <end position="330"/>
    </location>
</feature>
<dbReference type="CDD" id="cd12214">
    <property type="entry name" value="ChiA1_BD"/>
    <property type="match status" value="1"/>
</dbReference>
<evidence type="ECO:0000313" key="5">
    <source>
        <dbReference type="Proteomes" id="UP000193648"/>
    </source>
</evidence>
<dbReference type="PROSITE" id="PS50004">
    <property type="entry name" value="C2"/>
    <property type="match status" value="1"/>
</dbReference>
<dbReference type="EMBL" id="MCFF01000039">
    <property type="protein sequence ID" value="ORZ07950.1"/>
    <property type="molecule type" value="Genomic_DNA"/>
</dbReference>
<feature type="region of interest" description="Disordered" evidence="2">
    <location>
        <begin position="251"/>
        <end position="330"/>
    </location>
</feature>
<dbReference type="Gene3D" id="2.60.40.150">
    <property type="entry name" value="C2 domain"/>
    <property type="match status" value="1"/>
</dbReference>
<evidence type="ECO:0000256" key="1">
    <source>
        <dbReference type="ARBA" id="ARBA00022801"/>
    </source>
</evidence>